<organism evidence="2">
    <name type="scientific">Anopheles darlingi</name>
    <name type="common">Mosquito</name>
    <dbReference type="NCBI Taxonomy" id="43151"/>
    <lineage>
        <taxon>Eukaryota</taxon>
        <taxon>Metazoa</taxon>
        <taxon>Ecdysozoa</taxon>
        <taxon>Arthropoda</taxon>
        <taxon>Hexapoda</taxon>
        <taxon>Insecta</taxon>
        <taxon>Pterygota</taxon>
        <taxon>Neoptera</taxon>
        <taxon>Endopterygota</taxon>
        <taxon>Diptera</taxon>
        <taxon>Nematocera</taxon>
        <taxon>Culicoidea</taxon>
        <taxon>Culicidae</taxon>
        <taxon>Anophelinae</taxon>
        <taxon>Anopheles</taxon>
    </lineage>
</organism>
<name>A0A2M4DCS3_ANODA</name>
<keyword evidence="1" id="KW-0732">Signal</keyword>
<reference evidence="2" key="1">
    <citation type="submission" date="2018-01" db="EMBL/GenBank/DDBJ databases">
        <title>An insight into the sialome of Amazonian anophelines.</title>
        <authorList>
            <person name="Ribeiro J.M."/>
            <person name="Scarpassa V."/>
            <person name="Calvo E."/>
        </authorList>
    </citation>
    <scope>NUCLEOTIDE SEQUENCE</scope>
</reference>
<evidence type="ECO:0000256" key="1">
    <source>
        <dbReference type="SAM" id="SignalP"/>
    </source>
</evidence>
<dbReference type="AlphaFoldDB" id="A0A2M4DCS3"/>
<accession>A0A2M4DCS3</accession>
<feature type="chain" id="PRO_5014973439" evidence="1">
    <location>
        <begin position="29"/>
        <end position="73"/>
    </location>
</feature>
<evidence type="ECO:0000313" key="2">
    <source>
        <dbReference type="EMBL" id="MBW75394.1"/>
    </source>
</evidence>
<feature type="signal peptide" evidence="1">
    <location>
        <begin position="1"/>
        <end position="28"/>
    </location>
</feature>
<sequence length="73" mass="8719">MFLFWFLLLPSVLMHRFLSLISLRLVESSSNLTYPFCSWFPNRPKLNLPSTYHTHTLLSPIHFFACHYFRGEV</sequence>
<protein>
    <submittedName>
        <fullName evidence="2">Putative secreted protein</fullName>
    </submittedName>
</protein>
<dbReference type="EMBL" id="GGFL01011216">
    <property type="protein sequence ID" value="MBW75394.1"/>
    <property type="molecule type" value="Transcribed_RNA"/>
</dbReference>
<proteinExistence type="predicted"/>